<dbReference type="InterPro" id="IPR049458">
    <property type="entry name" value="EpsG-like"/>
</dbReference>
<dbReference type="Proteomes" id="UP000824267">
    <property type="component" value="Unassembled WGS sequence"/>
</dbReference>
<keyword evidence="1" id="KW-0812">Transmembrane</keyword>
<feature type="transmembrane region" description="Helical" evidence="1">
    <location>
        <begin position="44"/>
        <end position="65"/>
    </location>
</feature>
<keyword evidence="1" id="KW-1133">Transmembrane helix</keyword>
<dbReference type="Pfam" id="PF14897">
    <property type="entry name" value="EpsG"/>
    <property type="match status" value="1"/>
</dbReference>
<feature type="transmembrane region" description="Helical" evidence="1">
    <location>
        <begin position="296"/>
        <end position="314"/>
    </location>
</feature>
<feature type="transmembrane region" description="Helical" evidence="1">
    <location>
        <begin position="114"/>
        <end position="141"/>
    </location>
</feature>
<feature type="transmembrane region" description="Helical" evidence="1">
    <location>
        <begin position="243"/>
        <end position="261"/>
    </location>
</feature>
<keyword evidence="1" id="KW-0472">Membrane</keyword>
<feature type="transmembrane region" description="Helical" evidence="1">
    <location>
        <begin position="148"/>
        <end position="170"/>
    </location>
</feature>
<reference evidence="2" key="1">
    <citation type="journal article" date="2021" name="PeerJ">
        <title>Extensive microbial diversity within the chicken gut microbiome revealed by metagenomics and culture.</title>
        <authorList>
            <person name="Gilroy R."/>
            <person name="Ravi A."/>
            <person name="Getino M."/>
            <person name="Pursley I."/>
            <person name="Horton D.L."/>
            <person name="Alikhan N.F."/>
            <person name="Baker D."/>
            <person name="Gharbi K."/>
            <person name="Hall N."/>
            <person name="Watson M."/>
            <person name="Adriaenssens E.M."/>
            <person name="Foster-Nyarko E."/>
            <person name="Jarju S."/>
            <person name="Secka A."/>
            <person name="Antonio M."/>
            <person name="Oren A."/>
            <person name="Chaudhuri R.R."/>
            <person name="La Ragione R."/>
            <person name="Hildebrand F."/>
            <person name="Pallen M.J."/>
        </authorList>
    </citation>
    <scope>NUCLEOTIDE SEQUENCE</scope>
    <source>
        <strain evidence="2">Gambia16-930</strain>
    </source>
</reference>
<evidence type="ECO:0000256" key="1">
    <source>
        <dbReference type="SAM" id="Phobius"/>
    </source>
</evidence>
<feature type="transmembrane region" description="Helical" evidence="1">
    <location>
        <begin position="77"/>
        <end position="102"/>
    </location>
</feature>
<reference evidence="2" key="2">
    <citation type="submission" date="2021-04" db="EMBL/GenBank/DDBJ databases">
        <authorList>
            <person name="Gilroy R."/>
        </authorList>
    </citation>
    <scope>NUCLEOTIDE SEQUENCE</scope>
    <source>
        <strain evidence="2">Gambia16-930</strain>
    </source>
</reference>
<feature type="non-terminal residue" evidence="2">
    <location>
        <position position="1"/>
    </location>
</feature>
<dbReference type="EMBL" id="DXGG01000111">
    <property type="protein sequence ID" value="HIW87271.1"/>
    <property type="molecule type" value="Genomic_DNA"/>
</dbReference>
<accession>A0A9D1UHY3</accession>
<evidence type="ECO:0000313" key="3">
    <source>
        <dbReference type="Proteomes" id="UP000824267"/>
    </source>
</evidence>
<dbReference type="AlphaFoldDB" id="A0A9D1UHY3"/>
<organism evidence="2 3">
    <name type="scientific">Candidatus Onthomorpha intestinigallinarum</name>
    <dbReference type="NCBI Taxonomy" id="2840880"/>
    <lineage>
        <taxon>Bacteria</taxon>
        <taxon>Pseudomonadati</taxon>
        <taxon>Bacteroidota</taxon>
        <taxon>Bacteroidia</taxon>
        <taxon>Bacteroidales</taxon>
        <taxon>Candidatus Onthomorpha</taxon>
    </lineage>
</organism>
<name>A0A9D1UHY3_9BACT</name>
<sequence length="322" mass="37288">SFWAGDTYHSWNGFLEAGTYKNYKIWGYEEVYNWLADVSGNDYFLWRTYIWLPACLFLFLTAARLELLHRNMLLSMILFGAMLSYTRGMLGHSMLLFGAVLLVDKKSNVATKVIGLALFCVSYFFHKSMYVNIAFALLAFYPLGKKSFVVSLIAFPFLTTVATMLIDGIVSGALDMSFGEGVGGVGDQTAAYASGEKMEVNIFGYIGRVISYIPQYLTLFYLANRVLYKGYFKGIKRERAFTYLFRLTYVAIYIASLFAFVETSDWIYRRFKYMAFFPLPFVLAKVWSLEPKSNSWVKWIILLQVFALFFSWFMKIRTWYEL</sequence>
<protein>
    <submittedName>
        <fullName evidence="2">EpsG family protein</fullName>
    </submittedName>
</protein>
<gene>
    <name evidence="2" type="ORF">IAC47_03235</name>
</gene>
<comment type="caution">
    <text evidence="2">The sequence shown here is derived from an EMBL/GenBank/DDBJ whole genome shotgun (WGS) entry which is preliminary data.</text>
</comment>
<feature type="transmembrane region" description="Helical" evidence="1">
    <location>
        <begin position="202"/>
        <end position="222"/>
    </location>
</feature>
<evidence type="ECO:0000313" key="2">
    <source>
        <dbReference type="EMBL" id="HIW87271.1"/>
    </source>
</evidence>
<proteinExistence type="predicted"/>